<reference evidence="1" key="1">
    <citation type="submission" date="2023-10" db="EMBL/GenBank/DDBJ databases">
        <authorList>
            <person name="Chen Y."/>
            <person name="Shah S."/>
            <person name="Dougan E. K."/>
            <person name="Thang M."/>
            <person name="Chan C."/>
        </authorList>
    </citation>
    <scope>NUCLEOTIDE SEQUENCE [LARGE SCALE GENOMIC DNA]</scope>
</reference>
<sequence>ACFQTPSRYRVQWPPLSPADVLAQQSHPAWRQPAHDAVMEFCFSSSSEGDKSLWEWYLQLAAAGLFVHEVCQGTPWADRVNAWGGHGTKYVPAVRTTVGVTLNWWKTGASGDGRIRLDGKDPAVEAMQPRMRRAFEEYIQGRTMQGKLTGNQANRAKVQQGRLSQEDVRRRGRMARTAGKALALKGAALFRSGATEPGVWDLLGDHIGARSAPPFRSMPWPIVLRAGVVVSVHSDGRVLCVAGKATVDAVEEVEALLQRRLGAQWTEEDGYLSAGPAMEIVCGTPGSRALGLQQRAAARARAALAVEIWMEGVRPYKEALRAAALVPAPGGSASLRGAPRRLWAAGTSADVAALLQEASEAVEGQQRAVHAIPGVLAAREALAAELRRVRSQASRGASRRSRLARLGLQAAAYAGPMGKAQEERCAGAGGQSRLWSLAGVSAGYSGGANPQGTGLLLERWRDVGSFMGALCVDFFLSAACRLLPGSDLKSVLLEFAYDPLGPRSSAYDVVCGFCQRDSLVPVEWRSEWSDTPRVQWFVVDSTILVGGFVIPPRGPRASESVRMELLERMFSQYDAIRQGHCHLREAVVYGDLNPSKAAPDGARCFFERDPDGWRVAQEALGDFMGLAAEEVERWTTHRATWQPAPVSRMQCAAEIASWLWRASMYLAAACGQLMRTSTPKRTTPRQSAKTELVAQEVQAGRRATAAIAAADAQRRADRYIGLVMDDPGEAGKYLSRLTAKRGIGLPSAMEDYAEPGKFLHGASVLEGAAAYIASRGRGRENLLTHVQRGRLREVEQRCSDVLGRQRDQWRSRWCEDHRPYTTDDLEAACGKVKIGKASAGLPYASIKTTTHVCARLQLAVQNLSRFLMVVPQCWKCQPTFHSHSRGRPVHQYSSYRTLSANTLELRIAEEMWAAACEERLWTAAGEEQLGRGDSLVAAVMGLDVRRMRCEQGLPLGELFTDLAEAFDTAHDLVAAAGMLEGSVIKVVSPHAQARPVELGGGVPEGRRPAPALFACSARRFGRVLEEEGFLGVGLDPPEEAVFSLALQPAPEAEEAAPDVAWCIAEARACGEDDGRWRTAMAAARTRDEQLTLLDAASTVRLGITQFMDDNCVRASCRGALKEALTRTLDAVARLRGQLRFGLGKTECIAQGFADTRAIERVVFVPCHVALGLPMDPAGRLTELLQQEEGRAIAAWGSALLGIELVGLPLRAALAALGGRVLPRACHGASLLVVRKDWDTRLDAVYDRWVVRFLELVKPVPRVALLREIGFPWRLSTRVLRDALALLAWVEALAAASSPRRVAGVAAGFATTWAATVKQHAVALGIQDLRGWAAARAAGQPETLTRQARKRLIRRYIRLEVAPPLQRREEAWRAQQLAVHPPRGAATVAEAAESQFLCKTVRPWAQLRLQGHFSTHMGGEGAACSWCGAEVEEAVAGTLWEGLPAEELHQRCREDDDVLTAVAVTCWLQALAQRSHGGPRQM</sequence>
<proteinExistence type="predicted"/>
<gene>
    <name evidence="1" type="ORF">PCOR1329_LOCUS46551</name>
</gene>
<feature type="non-terminal residue" evidence="1">
    <location>
        <position position="1"/>
    </location>
</feature>
<evidence type="ECO:0000313" key="1">
    <source>
        <dbReference type="EMBL" id="CAK0856089.1"/>
    </source>
</evidence>
<dbReference type="Proteomes" id="UP001189429">
    <property type="component" value="Unassembled WGS sequence"/>
</dbReference>
<name>A0ABN9UBS7_9DINO</name>
<dbReference type="EMBL" id="CAUYUJ010015602">
    <property type="protein sequence ID" value="CAK0856089.1"/>
    <property type="molecule type" value="Genomic_DNA"/>
</dbReference>
<evidence type="ECO:0000313" key="2">
    <source>
        <dbReference type="Proteomes" id="UP001189429"/>
    </source>
</evidence>
<accession>A0ABN9UBS7</accession>
<protein>
    <recommendedName>
        <fullName evidence="3">RNA-directed RNA polymerase</fullName>
    </recommendedName>
</protein>
<evidence type="ECO:0008006" key="3">
    <source>
        <dbReference type="Google" id="ProtNLM"/>
    </source>
</evidence>
<organism evidence="1 2">
    <name type="scientific">Prorocentrum cordatum</name>
    <dbReference type="NCBI Taxonomy" id="2364126"/>
    <lineage>
        <taxon>Eukaryota</taxon>
        <taxon>Sar</taxon>
        <taxon>Alveolata</taxon>
        <taxon>Dinophyceae</taxon>
        <taxon>Prorocentrales</taxon>
        <taxon>Prorocentraceae</taxon>
        <taxon>Prorocentrum</taxon>
    </lineage>
</organism>
<comment type="caution">
    <text evidence="1">The sequence shown here is derived from an EMBL/GenBank/DDBJ whole genome shotgun (WGS) entry which is preliminary data.</text>
</comment>
<keyword evidence="2" id="KW-1185">Reference proteome</keyword>